<name>A0ABY2QJN7_9SPHN</name>
<comment type="caution">
    <text evidence="1">The sequence shown here is derived from an EMBL/GenBank/DDBJ whole genome shotgun (WGS) entry which is preliminary data.</text>
</comment>
<proteinExistence type="predicted"/>
<dbReference type="InterPro" id="IPR021508">
    <property type="entry name" value="Gp17-like"/>
</dbReference>
<evidence type="ECO:0000313" key="1">
    <source>
        <dbReference type="EMBL" id="THG41122.1"/>
    </source>
</evidence>
<gene>
    <name evidence="1" type="ORF">E5988_06010</name>
</gene>
<keyword evidence="2" id="KW-1185">Reference proteome</keyword>
<organism evidence="1 2">
    <name type="scientific">Sphingomonas olei</name>
    <dbReference type="NCBI Taxonomy" id="1886787"/>
    <lineage>
        <taxon>Bacteria</taxon>
        <taxon>Pseudomonadati</taxon>
        <taxon>Pseudomonadota</taxon>
        <taxon>Alphaproteobacteria</taxon>
        <taxon>Sphingomonadales</taxon>
        <taxon>Sphingomonadaceae</taxon>
        <taxon>Sphingomonas</taxon>
    </lineage>
</organism>
<dbReference type="RefSeq" id="WP_136451061.1">
    <property type="nucleotide sequence ID" value="NZ_SSTI01000003.1"/>
</dbReference>
<dbReference type="EMBL" id="SSTI01000003">
    <property type="protein sequence ID" value="THG41122.1"/>
    <property type="molecule type" value="Genomic_DNA"/>
</dbReference>
<evidence type="ECO:0000313" key="2">
    <source>
        <dbReference type="Proteomes" id="UP000308038"/>
    </source>
</evidence>
<accession>A0ABY2QJN7</accession>
<sequence>MSGGGSDPATALQAALVAAVGTVVTTFDAPPVRAALPHAVVEDAVLARWGGAGIDGREGRVRIMLHDAGERPVRLRTLAAQAEAAVAALSGAIDGGWRVVALRLVRTRIVKSGGGDRWAATGEFAVKIYREI</sequence>
<dbReference type="InterPro" id="IPR053745">
    <property type="entry name" value="Viral_Tail_Comp_sf"/>
</dbReference>
<dbReference type="Proteomes" id="UP000308038">
    <property type="component" value="Unassembled WGS sequence"/>
</dbReference>
<reference evidence="1 2" key="1">
    <citation type="submission" date="2019-04" db="EMBL/GenBank/DDBJ databases">
        <title>Microbes associate with the intestines of laboratory mice.</title>
        <authorList>
            <person name="Navarre W."/>
            <person name="Wong E."/>
            <person name="Huang K.C."/>
            <person name="Tropini C."/>
            <person name="Ng K."/>
            <person name="Yu B."/>
        </authorList>
    </citation>
    <scope>NUCLEOTIDE SEQUENCE [LARGE SCALE GENOMIC DNA]</scope>
    <source>
        <strain evidence="1 2">NM83_B4-11</strain>
    </source>
</reference>
<protein>
    <submittedName>
        <fullName evidence="1">DUF3168 domain-containing protein</fullName>
    </submittedName>
</protein>
<dbReference type="Pfam" id="PF11367">
    <property type="entry name" value="Tail_completion_gp17"/>
    <property type="match status" value="1"/>
</dbReference>
<dbReference type="Gene3D" id="3.30.2000.30">
    <property type="match status" value="1"/>
</dbReference>